<organism evidence="1 2">
    <name type="scientific">Bacillus subtilis</name>
    <dbReference type="NCBI Taxonomy" id="1423"/>
    <lineage>
        <taxon>Bacteria</taxon>
        <taxon>Bacillati</taxon>
        <taxon>Bacillota</taxon>
        <taxon>Bacilli</taxon>
        <taxon>Bacillales</taxon>
        <taxon>Bacillaceae</taxon>
        <taxon>Bacillus</taxon>
    </lineage>
</organism>
<dbReference type="Proteomes" id="UP001214898">
    <property type="component" value="Chromosome"/>
</dbReference>
<reference evidence="1" key="1">
    <citation type="submission" date="2025-02" db="EMBL/GenBank/DDBJ databases">
        <title>Complete genome sequences of 52 Bacillus and Priestia strains isolated from West-African fermentations and 26 reference strains from the DSMZ collection.</title>
        <authorList>
            <person name="Wiedenbein E.S."/>
            <person name="Canoy T.S."/>
            <person name="Hui Y."/>
            <person name="Parkouda C."/>
            <person name="Dawende C."/>
            <person name="Ametefe E."/>
            <person name="Jespersen L."/>
            <person name="Nielsen D.S."/>
        </authorList>
    </citation>
    <scope>NUCLEOTIDE SEQUENCE</scope>
    <source>
        <strain evidence="1">PRO56</strain>
    </source>
</reference>
<name>A0AAX3RPS5_BACIU</name>
<sequence length="105" mass="12288">MFGIKQLINFMEEKFGVTVELNEVGEETVLLYHEELDEKLISEEVMQILPNPVSFHTYIYNDRSEWIIGIALEAETNNPLFLVCLNDDIRVYEKLLNEGENKSDY</sequence>
<gene>
    <name evidence="1" type="ORF">P5633_03520</name>
</gene>
<proteinExistence type="predicted"/>
<evidence type="ECO:0000313" key="2">
    <source>
        <dbReference type="Proteomes" id="UP001214898"/>
    </source>
</evidence>
<dbReference type="EMBL" id="CP120576">
    <property type="protein sequence ID" value="WEY85308.1"/>
    <property type="molecule type" value="Genomic_DNA"/>
</dbReference>
<evidence type="ECO:0000313" key="1">
    <source>
        <dbReference type="EMBL" id="WEY85308.1"/>
    </source>
</evidence>
<accession>A0AAX3RPS5</accession>
<protein>
    <submittedName>
        <fullName evidence="1">Uncharacterized protein</fullName>
    </submittedName>
</protein>
<dbReference type="AlphaFoldDB" id="A0AAX3RPS5"/>